<protein>
    <submittedName>
        <fullName evidence="3">Transposase</fullName>
    </submittedName>
</protein>
<reference evidence="1 2" key="2">
    <citation type="submission" date="2018-11" db="EMBL/GenBank/DDBJ databases">
        <authorList>
            <consortium name="Pathogen Informatics"/>
        </authorList>
    </citation>
    <scope>NUCLEOTIDE SEQUENCE [LARGE SCALE GENOMIC DNA]</scope>
</reference>
<keyword evidence="2" id="KW-1185">Reference proteome</keyword>
<reference evidence="3" key="1">
    <citation type="submission" date="2017-02" db="UniProtKB">
        <authorList>
            <consortium name="WormBaseParasite"/>
        </authorList>
    </citation>
    <scope>IDENTIFICATION</scope>
</reference>
<evidence type="ECO:0000313" key="1">
    <source>
        <dbReference type="EMBL" id="VDL81483.1"/>
    </source>
</evidence>
<gene>
    <name evidence="1" type="ORF">NBR_LOCUS17771</name>
</gene>
<evidence type="ECO:0000313" key="2">
    <source>
        <dbReference type="Proteomes" id="UP000271162"/>
    </source>
</evidence>
<dbReference type="WBParaSite" id="NBR_0001777001-mRNA-1">
    <property type="protein sequence ID" value="NBR_0001777001-mRNA-1"/>
    <property type="gene ID" value="NBR_0001777001"/>
</dbReference>
<name>A0A0N4YL17_NIPBR</name>
<dbReference type="STRING" id="27835.A0A0N4YL17"/>
<proteinExistence type="predicted"/>
<sequence length="66" mass="7620">MDSWPVIFGILTDICQHLYLDVHDCFRVRITEELAAWCRTRHGVSAKFAPVRVQLHREPRSTVQGG</sequence>
<organism evidence="3">
    <name type="scientific">Nippostrongylus brasiliensis</name>
    <name type="common">Rat hookworm</name>
    <dbReference type="NCBI Taxonomy" id="27835"/>
    <lineage>
        <taxon>Eukaryota</taxon>
        <taxon>Metazoa</taxon>
        <taxon>Ecdysozoa</taxon>
        <taxon>Nematoda</taxon>
        <taxon>Chromadorea</taxon>
        <taxon>Rhabditida</taxon>
        <taxon>Rhabditina</taxon>
        <taxon>Rhabditomorpha</taxon>
        <taxon>Strongyloidea</taxon>
        <taxon>Heligmosomidae</taxon>
        <taxon>Nippostrongylus</taxon>
    </lineage>
</organism>
<dbReference type="Proteomes" id="UP000271162">
    <property type="component" value="Unassembled WGS sequence"/>
</dbReference>
<dbReference type="EMBL" id="UYSL01022964">
    <property type="protein sequence ID" value="VDL81483.1"/>
    <property type="molecule type" value="Genomic_DNA"/>
</dbReference>
<accession>A0A0N4YL17</accession>
<evidence type="ECO:0000313" key="3">
    <source>
        <dbReference type="WBParaSite" id="NBR_0001777001-mRNA-1"/>
    </source>
</evidence>
<dbReference type="AlphaFoldDB" id="A0A0N4YL17"/>